<comment type="subunit">
    <text evidence="3">Homohexamer.</text>
</comment>
<evidence type="ECO:0000256" key="8">
    <source>
        <dbReference type="ARBA" id="ARBA00023163"/>
    </source>
</evidence>
<dbReference type="EMBL" id="LYVF01000165">
    <property type="protein sequence ID" value="OAT81249.1"/>
    <property type="molecule type" value="Genomic_DNA"/>
</dbReference>
<keyword evidence="8" id="KW-0804">Transcription</keyword>
<accession>A0A1B7LDU6</accession>
<dbReference type="InterPro" id="IPR015111">
    <property type="entry name" value="Regulatory_HutP"/>
</dbReference>
<dbReference type="Proteomes" id="UP000078532">
    <property type="component" value="Unassembled WGS sequence"/>
</dbReference>
<keyword evidence="10" id="KW-1185">Reference proteome</keyword>
<dbReference type="GO" id="GO:0003723">
    <property type="term" value="F:RNA binding"/>
    <property type="evidence" value="ECO:0007669"/>
    <property type="project" value="UniProtKB-KW"/>
</dbReference>
<dbReference type="OrthoDB" id="2388985at2"/>
<evidence type="ECO:0000313" key="9">
    <source>
        <dbReference type="EMBL" id="OAT81249.1"/>
    </source>
</evidence>
<evidence type="ECO:0000256" key="1">
    <source>
        <dbReference type="ARBA" id="ARBA00002945"/>
    </source>
</evidence>
<evidence type="ECO:0000256" key="5">
    <source>
        <dbReference type="ARBA" id="ARBA00022884"/>
    </source>
</evidence>
<keyword evidence="6" id="KW-0805">Transcription regulation</keyword>
<organism evidence="9 10">
    <name type="scientific">Desulfotomaculum copahuensis</name>
    <dbReference type="NCBI Taxonomy" id="1838280"/>
    <lineage>
        <taxon>Bacteria</taxon>
        <taxon>Bacillati</taxon>
        <taxon>Bacillota</taxon>
        <taxon>Clostridia</taxon>
        <taxon>Eubacteriales</taxon>
        <taxon>Desulfotomaculaceae</taxon>
        <taxon>Desulfotomaculum</taxon>
    </lineage>
</organism>
<protein>
    <recommendedName>
        <fullName evidence="4">Hut operon positive regulatory protein</fullName>
    </recommendedName>
</protein>
<dbReference type="AlphaFoldDB" id="A0A1B7LDU6"/>
<keyword evidence="5" id="KW-0694">RNA-binding</keyword>
<evidence type="ECO:0000256" key="7">
    <source>
        <dbReference type="ARBA" id="ARBA00023159"/>
    </source>
</evidence>
<evidence type="ECO:0000256" key="3">
    <source>
        <dbReference type="ARBA" id="ARBA00011643"/>
    </source>
</evidence>
<reference evidence="9 10" key="1">
    <citation type="submission" date="2016-04" db="EMBL/GenBank/DDBJ databases">
        <authorList>
            <person name="Evans L.H."/>
            <person name="Alamgir A."/>
            <person name="Owens N."/>
            <person name="Weber N.D."/>
            <person name="Virtaneva K."/>
            <person name="Barbian K."/>
            <person name="Babar A."/>
            <person name="Rosenke K."/>
        </authorList>
    </citation>
    <scope>NUCLEOTIDE SEQUENCE [LARGE SCALE GENOMIC DNA]</scope>
    <source>
        <strain evidence="9 10">LMa1</strain>
    </source>
</reference>
<gene>
    <name evidence="9" type="primary">hutP</name>
    <name evidence="9" type="ORF">A6M21_00160</name>
</gene>
<comment type="caution">
    <text evidence="9">The sequence shown here is derived from an EMBL/GenBank/DDBJ whole genome shotgun (WGS) entry which is preliminary data.</text>
</comment>
<evidence type="ECO:0000256" key="2">
    <source>
        <dbReference type="ARBA" id="ARBA00009992"/>
    </source>
</evidence>
<dbReference type="Pfam" id="PF09021">
    <property type="entry name" value="HutP"/>
    <property type="match status" value="1"/>
</dbReference>
<proteinExistence type="inferred from homology"/>
<comment type="similarity">
    <text evidence="2">Belongs to the HutP family.</text>
</comment>
<dbReference type="Gene3D" id="3.40.1510.10">
    <property type="entry name" value="Hut operon regulatory protein HutP"/>
    <property type="match status" value="1"/>
</dbReference>
<evidence type="ECO:0000256" key="4">
    <source>
        <dbReference type="ARBA" id="ARBA00019377"/>
    </source>
</evidence>
<name>A0A1B7LDU6_9FIRM</name>
<dbReference type="SUPFAM" id="SSF111064">
    <property type="entry name" value="Hut operon positive regulatory protein HutP"/>
    <property type="match status" value="1"/>
</dbReference>
<dbReference type="RefSeq" id="WP_066668767.1">
    <property type="nucleotide sequence ID" value="NZ_LYVF01000165.1"/>
</dbReference>
<evidence type="ECO:0000313" key="10">
    <source>
        <dbReference type="Proteomes" id="UP000078532"/>
    </source>
</evidence>
<dbReference type="STRING" id="1838280.A6M21_00160"/>
<keyword evidence="7" id="KW-0010">Activator</keyword>
<comment type="function">
    <text evidence="1">Antiterminator that binds to cis-acting regulatory sequences on the mRNA in the presence of histidine, thereby suppressing transcription termination and activating the hut operon for histidine utilization.</text>
</comment>
<evidence type="ECO:0000256" key="6">
    <source>
        <dbReference type="ARBA" id="ARBA00023015"/>
    </source>
</evidence>
<dbReference type="InterPro" id="IPR036482">
    <property type="entry name" value="Regulatory_HutP_sf"/>
</dbReference>
<sequence length="136" mass="14368">MRSIGKVAVLSVLDEPVAAGPFRIITGQVGSMGIEKVVAAVETAAKREGLIADDHYRGEHALYHAVLEALHGVCRGQLELGSILRTAGLKFAVVAGPKAEDQTAEGRWLAVALYGHIGAPRKGFEHEVIGLGINHL</sequence>